<comment type="caution">
    <text evidence="1">The sequence shown here is derived from an EMBL/GenBank/DDBJ whole genome shotgun (WGS) entry which is preliminary data.</text>
</comment>
<name>A0ABW5P3U5_9DEIO</name>
<proteinExistence type="predicted"/>
<dbReference type="EMBL" id="JBHUMK010000037">
    <property type="protein sequence ID" value="MFD2609541.1"/>
    <property type="molecule type" value="Genomic_DNA"/>
</dbReference>
<evidence type="ECO:0000313" key="2">
    <source>
        <dbReference type="Proteomes" id="UP001597475"/>
    </source>
</evidence>
<accession>A0ABW5P3U5</accession>
<evidence type="ECO:0000313" key="1">
    <source>
        <dbReference type="EMBL" id="MFD2609541.1"/>
    </source>
</evidence>
<gene>
    <name evidence="1" type="ORF">ACFSR9_08835</name>
</gene>
<organism evidence="1 2">
    <name type="scientific">Deinococcus taklimakanensis</name>
    <dbReference type="NCBI Taxonomy" id="536443"/>
    <lineage>
        <taxon>Bacteria</taxon>
        <taxon>Thermotogati</taxon>
        <taxon>Deinococcota</taxon>
        <taxon>Deinococci</taxon>
        <taxon>Deinococcales</taxon>
        <taxon>Deinococcaceae</taxon>
        <taxon>Deinococcus</taxon>
    </lineage>
</organism>
<sequence length="61" mass="6750">MKPPRTLICGYCGAQNAPERTCTCAHAQRVARARRAEITARLTAQRLGVATLDPKGRETRR</sequence>
<keyword evidence="2" id="KW-1185">Reference proteome</keyword>
<reference evidence="2" key="1">
    <citation type="journal article" date="2019" name="Int. J. Syst. Evol. Microbiol.">
        <title>The Global Catalogue of Microorganisms (GCM) 10K type strain sequencing project: providing services to taxonomists for standard genome sequencing and annotation.</title>
        <authorList>
            <consortium name="The Broad Institute Genomics Platform"/>
            <consortium name="The Broad Institute Genome Sequencing Center for Infectious Disease"/>
            <person name="Wu L."/>
            <person name="Ma J."/>
        </authorList>
    </citation>
    <scope>NUCLEOTIDE SEQUENCE [LARGE SCALE GENOMIC DNA]</scope>
    <source>
        <strain evidence="2">KCTC 33842</strain>
    </source>
</reference>
<dbReference type="RefSeq" id="WP_386844998.1">
    <property type="nucleotide sequence ID" value="NZ_JBHUMK010000037.1"/>
</dbReference>
<protein>
    <submittedName>
        <fullName evidence="1">Uncharacterized protein</fullName>
    </submittedName>
</protein>
<dbReference type="Proteomes" id="UP001597475">
    <property type="component" value="Unassembled WGS sequence"/>
</dbReference>